<dbReference type="EMBL" id="JAZGSY010000484">
    <property type="protein sequence ID" value="KAL1836004.1"/>
    <property type="molecule type" value="Genomic_DNA"/>
</dbReference>
<proteinExistence type="inferred from homology"/>
<keyword evidence="2" id="KW-0678">Repressor</keyword>
<dbReference type="SMART" id="SM00355">
    <property type="entry name" value="ZnF_C2H2"/>
    <property type="match status" value="3"/>
</dbReference>
<dbReference type="PROSITE" id="PS00028">
    <property type="entry name" value="ZINC_FINGER_C2H2_1"/>
    <property type="match status" value="2"/>
</dbReference>
<keyword evidence="3" id="KW-0479">Metal-binding</keyword>
<keyword evidence="5 9" id="KW-0863">Zinc-finger</keyword>
<gene>
    <name evidence="12" type="ORF">VTJ49DRAFT_5696</name>
</gene>
<dbReference type="InterPro" id="IPR036236">
    <property type="entry name" value="Znf_C2H2_sf"/>
</dbReference>
<reference evidence="12 13" key="1">
    <citation type="journal article" date="2024" name="Commun. Biol.">
        <title>Comparative genomic analysis of thermophilic fungi reveals convergent evolutionary adaptations and gene losses.</title>
        <authorList>
            <person name="Steindorff A.S."/>
            <person name="Aguilar-Pontes M.V."/>
            <person name="Robinson A.J."/>
            <person name="Andreopoulos B."/>
            <person name="LaButti K."/>
            <person name="Kuo A."/>
            <person name="Mondo S."/>
            <person name="Riley R."/>
            <person name="Otillar R."/>
            <person name="Haridas S."/>
            <person name="Lipzen A."/>
            <person name="Grimwood J."/>
            <person name="Schmutz J."/>
            <person name="Clum A."/>
            <person name="Reid I.D."/>
            <person name="Moisan M.C."/>
            <person name="Butler G."/>
            <person name="Nguyen T.T.M."/>
            <person name="Dewar K."/>
            <person name="Conant G."/>
            <person name="Drula E."/>
            <person name="Henrissat B."/>
            <person name="Hansel C."/>
            <person name="Singer S."/>
            <person name="Hutchinson M.I."/>
            <person name="de Vries R.P."/>
            <person name="Natvig D.O."/>
            <person name="Powell A.J."/>
            <person name="Tsang A."/>
            <person name="Grigoriev I.V."/>
        </authorList>
    </citation>
    <scope>NUCLEOTIDE SEQUENCE [LARGE SCALE GENOMIC DNA]</scope>
    <source>
        <strain evidence="12 13">CBS 620.91</strain>
    </source>
</reference>
<comment type="subcellular location">
    <subcellularLocation>
        <location evidence="1">Nucleus</location>
    </subcellularLocation>
</comment>
<feature type="compositionally biased region" description="Low complexity" evidence="10">
    <location>
        <begin position="459"/>
        <end position="488"/>
    </location>
</feature>
<feature type="compositionally biased region" description="Low complexity" evidence="10">
    <location>
        <begin position="17"/>
        <end position="94"/>
    </location>
</feature>
<feature type="compositionally biased region" description="Basic and acidic residues" evidence="10">
    <location>
        <begin position="626"/>
        <end position="636"/>
    </location>
</feature>
<dbReference type="InterPro" id="IPR013087">
    <property type="entry name" value="Znf_C2H2_type"/>
</dbReference>
<evidence type="ECO:0000313" key="13">
    <source>
        <dbReference type="Proteomes" id="UP001583172"/>
    </source>
</evidence>
<feature type="region of interest" description="Disordered" evidence="10">
    <location>
        <begin position="1"/>
        <end position="96"/>
    </location>
</feature>
<comment type="caution">
    <text evidence="12">The sequence shown here is derived from an EMBL/GenBank/DDBJ whole genome shotgun (WGS) entry which is preliminary data.</text>
</comment>
<dbReference type="InterPro" id="IPR050806">
    <property type="entry name" value="pacC/RIM101"/>
</dbReference>
<evidence type="ECO:0000256" key="1">
    <source>
        <dbReference type="ARBA" id="ARBA00004123"/>
    </source>
</evidence>
<evidence type="ECO:0000256" key="2">
    <source>
        <dbReference type="ARBA" id="ARBA00022491"/>
    </source>
</evidence>
<feature type="compositionally biased region" description="Polar residues" evidence="10">
    <location>
        <begin position="1"/>
        <end position="15"/>
    </location>
</feature>
<name>A0ABR3V2Q6_HUMIN</name>
<feature type="domain" description="C2H2-type" evidence="11">
    <location>
        <begin position="136"/>
        <end position="165"/>
    </location>
</feature>
<evidence type="ECO:0000256" key="8">
    <source>
        <dbReference type="ARBA" id="ARBA00038089"/>
    </source>
</evidence>
<evidence type="ECO:0000256" key="4">
    <source>
        <dbReference type="ARBA" id="ARBA00022737"/>
    </source>
</evidence>
<keyword evidence="4" id="KW-0677">Repeat</keyword>
<organism evidence="12 13">
    <name type="scientific">Humicola insolens</name>
    <name type="common">Soft-rot fungus</name>
    <dbReference type="NCBI Taxonomy" id="85995"/>
    <lineage>
        <taxon>Eukaryota</taxon>
        <taxon>Fungi</taxon>
        <taxon>Dikarya</taxon>
        <taxon>Ascomycota</taxon>
        <taxon>Pezizomycotina</taxon>
        <taxon>Sordariomycetes</taxon>
        <taxon>Sordariomycetidae</taxon>
        <taxon>Sordariales</taxon>
        <taxon>Chaetomiaceae</taxon>
        <taxon>Mycothermus</taxon>
    </lineage>
</organism>
<dbReference type="PROSITE" id="PS50157">
    <property type="entry name" value="ZINC_FINGER_C2H2_2"/>
    <property type="match status" value="3"/>
</dbReference>
<evidence type="ECO:0000256" key="10">
    <source>
        <dbReference type="SAM" id="MobiDB-lite"/>
    </source>
</evidence>
<evidence type="ECO:0000259" key="11">
    <source>
        <dbReference type="PROSITE" id="PS50157"/>
    </source>
</evidence>
<dbReference type="PANTHER" id="PTHR47257">
    <property type="entry name" value="PH-RESPONSE TRANSCRIPTION FACTOR PACC/RIM101"/>
    <property type="match status" value="1"/>
</dbReference>
<evidence type="ECO:0000256" key="6">
    <source>
        <dbReference type="ARBA" id="ARBA00022833"/>
    </source>
</evidence>
<keyword evidence="13" id="KW-1185">Reference proteome</keyword>
<accession>A0ABR3V2Q6</accession>
<comment type="similarity">
    <text evidence="8">Belongs to the pacC/RIM101 family.</text>
</comment>
<dbReference type="Proteomes" id="UP001583172">
    <property type="component" value="Unassembled WGS sequence"/>
</dbReference>
<feature type="region of interest" description="Disordered" evidence="10">
    <location>
        <begin position="391"/>
        <end position="416"/>
    </location>
</feature>
<keyword evidence="7" id="KW-0539">Nucleus</keyword>
<dbReference type="Pfam" id="PF00096">
    <property type="entry name" value="zf-C2H2"/>
    <property type="match status" value="1"/>
</dbReference>
<evidence type="ECO:0000256" key="9">
    <source>
        <dbReference type="PROSITE-ProRule" id="PRU00042"/>
    </source>
</evidence>
<feature type="region of interest" description="Disordered" evidence="10">
    <location>
        <begin position="438"/>
        <end position="490"/>
    </location>
</feature>
<feature type="compositionally biased region" description="Polar residues" evidence="10">
    <location>
        <begin position="523"/>
        <end position="532"/>
    </location>
</feature>
<feature type="region of interest" description="Disordered" evidence="10">
    <location>
        <begin position="513"/>
        <end position="568"/>
    </location>
</feature>
<evidence type="ECO:0000256" key="3">
    <source>
        <dbReference type="ARBA" id="ARBA00022723"/>
    </source>
</evidence>
<sequence length="644" mass="68875">MSELSPNTGQASTPALATPNQENNTANNNAGNNNNNNGAQAAPQQTQQTQQQQQQQQQGQTTAIGTSASPVPASTDTTPAPSTSAPGSSSTSSTGQDESLICRWEDCRDSFTSAEALYEHLCERHVGRKSTNNLQLTCQWNNCRTTTVKRDHITSHIRVHVPLKPHKCDNCGKSFKRPQDLKKHIKTHADDPNAIAARAHHDPQAGPAGLYRPPPGPRAPTGFYDPNAQMRGAGAAFHQGPTGYYAAPQPQPAYTPMYYQQQQPQMGGPRPDYMGNQAAGGGAFASDRRRDIETLNEWFGNVKRSQIDPRSYSQIGRSLMPIHSAVGFHAGGGLATEYMPQAPHTLASGGAGPLTQHYSLPPMPNLRTKEDLQQIDYMLEQMQETIYVNSTGSPKTQHYPQVDMRGSPTTASAPYGSRPSVDGAYAAAVSAAQVVSPISASTHSNGGTPAVTPPSSAMSYTSGGSPTTSSSGLSPTSRHSSTSVSYPTLPSRPNLPFPSAAGLGSSFAHSERRLSGGMLQRASAPTTTMSVRSSDEDRTPTPKASEHNATVGSPSDGGSEAGNETETYDDWVQHMRTIEYLRGYVRHRLERQDYEEPESSAGGENSSSSNNGVVDNSRIDPMLHAANERGTGRDRVNYPSLPPP</sequence>
<dbReference type="Gene3D" id="3.30.160.60">
    <property type="entry name" value="Classic Zinc Finger"/>
    <property type="match status" value="2"/>
</dbReference>
<feature type="region of interest" description="Disordered" evidence="10">
    <location>
        <begin position="594"/>
        <end position="644"/>
    </location>
</feature>
<evidence type="ECO:0000256" key="7">
    <source>
        <dbReference type="ARBA" id="ARBA00023242"/>
    </source>
</evidence>
<dbReference type="PANTHER" id="PTHR47257:SF1">
    <property type="entry name" value="PH-RESPONSE TRANSCRIPTION FACTOR PACC_RIM101"/>
    <property type="match status" value="1"/>
</dbReference>
<protein>
    <recommendedName>
        <fullName evidence="11">C2H2-type domain-containing protein</fullName>
    </recommendedName>
</protein>
<feature type="compositionally biased region" description="Low complexity" evidence="10">
    <location>
        <begin position="599"/>
        <end position="612"/>
    </location>
</feature>
<dbReference type="SUPFAM" id="SSF57667">
    <property type="entry name" value="beta-beta-alpha zinc fingers"/>
    <property type="match status" value="2"/>
</dbReference>
<feature type="compositionally biased region" description="Polar residues" evidence="10">
    <location>
        <begin position="442"/>
        <end position="458"/>
    </location>
</feature>
<feature type="domain" description="C2H2-type" evidence="11">
    <location>
        <begin position="166"/>
        <end position="193"/>
    </location>
</feature>
<keyword evidence="6" id="KW-0862">Zinc</keyword>
<feature type="domain" description="C2H2-type" evidence="11">
    <location>
        <begin position="100"/>
        <end position="130"/>
    </location>
</feature>
<evidence type="ECO:0000313" key="12">
    <source>
        <dbReference type="EMBL" id="KAL1836004.1"/>
    </source>
</evidence>
<feature type="compositionally biased region" description="Basic and acidic residues" evidence="10">
    <location>
        <begin position="533"/>
        <end position="546"/>
    </location>
</feature>
<evidence type="ECO:0000256" key="5">
    <source>
        <dbReference type="ARBA" id="ARBA00022771"/>
    </source>
</evidence>